<protein>
    <submittedName>
        <fullName evidence="1">Uncharacterized protein</fullName>
    </submittedName>
</protein>
<dbReference type="Proteomes" id="UP000015104">
    <property type="component" value="Unassembled WGS sequence"/>
</dbReference>
<evidence type="ECO:0000313" key="1">
    <source>
        <dbReference type="EnsemblMetazoa" id="tetur10g00300.1"/>
    </source>
</evidence>
<accession>T1KEP8</accession>
<dbReference type="EMBL" id="CAEY01000028">
    <property type="status" value="NOT_ANNOTATED_CDS"/>
    <property type="molecule type" value="Genomic_DNA"/>
</dbReference>
<dbReference type="HOGENOM" id="CLU_1596611_0_0_1"/>
<reference evidence="2" key="1">
    <citation type="submission" date="2011-08" db="EMBL/GenBank/DDBJ databases">
        <authorList>
            <person name="Rombauts S."/>
        </authorList>
    </citation>
    <scope>NUCLEOTIDE SEQUENCE</scope>
    <source>
        <strain evidence="2">London</strain>
    </source>
</reference>
<dbReference type="AlphaFoldDB" id="T1KEP8"/>
<proteinExistence type="predicted"/>
<organism evidence="1 2">
    <name type="scientific">Tetranychus urticae</name>
    <name type="common">Two-spotted spider mite</name>
    <dbReference type="NCBI Taxonomy" id="32264"/>
    <lineage>
        <taxon>Eukaryota</taxon>
        <taxon>Metazoa</taxon>
        <taxon>Ecdysozoa</taxon>
        <taxon>Arthropoda</taxon>
        <taxon>Chelicerata</taxon>
        <taxon>Arachnida</taxon>
        <taxon>Acari</taxon>
        <taxon>Acariformes</taxon>
        <taxon>Trombidiformes</taxon>
        <taxon>Prostigmata</taxon>
        <taxon>Eleutherengona</taxon>
        <taxon>Raphignathae</taxon>
        <taxon>Tetranychoidea</taxon>
        <taxon>Tetranychidae</taxon>
        <taxon>Tetranychus</taxon>
    </lineage>
</organism>
<keyword evidence="2" id="KW-1185">Reference proteome</keyword>
<reference evidence="1" key="2">
    <citation type="submission" date="2015-06" db="UniProtKB">
        <authorList>
            <consortium name="EnsemblMetazoa"/>
        </authorList>
    </citation>
    <scope>IDENTIFICATION</scope>
</reference>
<evidence type="ECO:0000313" key="2">
    <source>
        <dbReference type="Proteomes" id="UP000015104"/>
    </source>
</evidence>
<sequence length="167" mass="18195">MTIATGFPSSPSPPPQDLIDDLRRIATKIFSDRENLEKLTSQIQKISSAGPNLFNSVEVAPKSTHGSYQMAPESSQPGGNPLVVVQSRINAFFESMNQLFKNMRQVIERIPVPEDAELNPLKALQTLENQFQNMLSGLVVPDPATVIKPAIVNGTNVDKPQSNGTIV</sequence>
<name>T1KEP8_TETUR</name>
<dbReference type="EnsemblMetazoa" id="tetur10g00300.1">
    <property type="protein sequence ID" value="tetur10g00300.1"/>
    <property type="gene ID" value="tetur10g00300"/>
</dbReference>